<dbReference type="SUPFAM" id="SSF52777">
    <property type="entry name" value="CoA-dependent acyltransferases"/>
    <property type="match status" value="8"/>
</dbReference>
<dbReference type="InterPro" id="IPR010071">
    <property type="entry name" value="AA_adenyl_dom"/>
</dbReference>
<dbReference type="EMBL" id="JAAWWP010000009">
    <property type="protein sequence ID" value="NKI42874.1"/>
    <property type="molecule type" value="Genomic_DNA"/>
</dbReference>
<dbReference type="Gene3D" id="3.30.559.30">
    <property type="entry name" value="Nonribosomal peptide synthetase, condensation domain"/>
    <property type="match status" value="4"/>
</dbReference>
<gene>
    <name evidence="8" type="ORF">HFV08_16845</name>
</gene>
<accession>A0ABX1H6L0</accession>
<dbReference type="InterPro" id="IPR010060">
    <property type="entry name" value="NRPS_synth"/>
</dbReference>
<dbReference type="Pfam" id="PF00501">
    <property type="entry name" value="AMP-binding"/>
    <property type="match status" value="3"/>
</dbReference>
<evidence type="ECO:0000256" key="6">
    <source>
        <dbReference type="SAM" id="MobiDB-lite"/>
    </source>
</evidence>
<evidence type="ECO:0000256" key="3">
    <source>
        <dbReference type="ARBA" id="ARBA00022553"/>
    </source>
</evidence>
<dbReference type="PANTHER" id="PTHR45527">
    <property type="entry name" value="NONRIBOSOMAL PEPTIDE SYNTHETASE"/>
    <property type="match status" value="1"/>
</dbReference>
<organism evidence="8 9">
    <name type="scientific">Streptomyces physcomitrii</name>
    <dbReference type="NCBI Taxonomy" id="2724184"/>
    <lineage>
        <taxon>Bacteria</taxon>
        <taxon>Bacillati</taxon>
        <taxon>Actinomycetota</taxon>
        <taxon>Actinomycetes</taxon>
        <taxon>Kitasatosporales</taxon>
        <taxon>Streptomycetaceae</taxon>
        <taxon>Streptomyces</taxon>
    </lineage>
</organism>
<dbReference type="Pfam" id="PF00668">
    <property type="entry name" value="Condensation"/>
    <property type="match status" value="4"/>
</dbReference>
<evidence type="ECO:0000313" key="9">
    <source>
        <dbReference type="Proteomes" id="UP000772196"/>
    </source>
</evidence>
<dbReference type="NCBIfam" id="TIGR01720">
    <property type="entry name" value="NRPS-para261"/>
    <property type="match status" value="1"/>
</dbReference>
<dbReference type="SMART" id="SM00823">
    <property type="entry name" value="PKS_PP"/>
    <property type="match status" value="3"/>
</dbReference>
<dbReference type="InterPro" id="IPR042099">
    <property type="entry name" value="ANL_N_sf"/>
</dbReference>
<evidence type="ECO:0000256" key="1">
    <source>
        <dbReference type="ARBA" id="ARBA00001957"/>
    </source>
</evidence>
<dbReference type="CDD" id="cd19540">
    <property type="entry name" value="LCL_NRPS-like"/>
    <property type="match status" value="2"/>
</dbReference>
<dbReference type="NCBIfam" id="NF003417">
    <property type="entry name" value="PRK04813.1"/>
    <property type="match status" value="6"/>
</dbReference>
<dbReference type="PROSITE" id="PS00012">
    <property type="entry name" value="PHOSPHOPANTETHEINE"/>
    <property type="match status" value="2"/>
</dbReference>
<protein>
    <submittedName>
        <fullName evidence="8">Amino acid adenylation domain-containing protein</fullName>
    </submittedName>
</protein>
<dbReference type="Pfam" id="PF08242">
    <property type="entry name" value="Methyltransf_12"/>
    <property type="match status" value="2"/>
</dbReference>
<dbReference type="PROSITE" id="PS00455">
    <property type="entry name" value="AMP_BINDING"/>
    <property type="match status" value="3"/>
</dbReference>
<feature type="domain" description="Carrier" evidence="7">
    <location>
        <begin position="3931"/>
        <end position="4005"/>
    </location>
</feature>
<evidence type="ECO:0000256" key="4">
    <source>
        <dbReference type="ARBA" id="ARBA00022737"/>
    </source>
</evidence>
<dbReference type="Proteomes" id="UP000772196">
    <property type="component" value="Unassembled WGS sequence"/>
</dbReference>
<dbReference type="InterPro" id="IPR020806">
    <property type="entry name" value="PKS_PP-bd"/>
</dbReference>
<keyword evidence="2" id="KW-0596">Phosphopantetheine</keyword>
<dbReference type="InterPro" id="IPR009081">
    <property type="entry name" value="PP-bd_ACP"/>
</dbReference>
<dbReference type="SUPFAM" id="SSF56801">
    <property type="entry name" value="Acetyl-CoA synthetase-like"/>
    <property type="match status" value="3"/>
</dbReference>
<dbReference type="PROSITE" id="PS50075">
    <property type="entry name" value="CARRIER"/>
    <property type="match status" value="3"/>
</dbReference>
<dbReference type="InterPro" id="IPR045851">
    <property type="entry name" value="AMP-bd_C_sf"/>
</dbReference>
<feature type="region of interest" description="Disordered" evidence="6">
    <location>
        <begin position="585"/>
        <end position="625"/>
    </location>
</feature>
<comment type="cofactor">
    <cofactor evidence="1">
        <name>pantetheine 4'-phosphate</name>
        <dbReference type="ChEBI" id="CHEBI:47942"/>
    </cofactor>
</comment>
<dbReference type="CDD" id="cd12117">
    <property type="entry name" value="A_NRPS_Srf_like"/>
    <property type="match status" value="1"/>
</dbReference>
<dbReference type="InterPro" id="IPR036736">
    <property type="entry name" value="ACP-like_sf"/>
</dbReference>
<evidence type="ECO:0000259" key="7">
    <source>
        <dbReference type="PROSITE" id="PS50075"/>
    </source>
</evidence>
<dbReference type="Gene3D" id="3.40.50.12780">
    <property type="entry name" value="N-terminal domain of ligase-like"/>
    <property type="match status" value="1"/>
</dbReference>
<dbReference type="InterPro" id="IPR023213">
    <property type="entry name" value="CAT-like_dom_sf"/>
</dbReference>
<dbReference type="InterPro" id="IPR025110">
    <property type="entry name" value="AMP-bd_C"/>
</dbReference>
<dbReference type="Gene3D" id="3.40.50.150">
    <property type="entry name" value="Vaccinia Virus protein VP39"/>
    <property type="match status" value="2"/>
</dbReference>
<dbReference type="InterPro" id="IPR020845">
    <property type="entry name" value="AMP-binding_CS"/>
</dbReference>
<feature type="compositionally biased region" description="Basic and acidic residues" evidence="6">
    <location>
        <begin position="602"/>
        <end position="625"/>
    </location>
</feature>
<evidence type="ECO:0000256" key="2">
    <source>
        <dbReference type="ARBA" id="ARBA00022450"/>
    </source>
</evidence>
<dbReference type="SUPFAM" id="SSF47336">
    <property type="entry name" value="ACP-like"/>
    <property type="match status" value="3"/>
</dbReference>
<dbReference type="InterPro" id="IPR013217">
    <property type="entry name" value="Methyltransf_12"/>
</dbReference>
<keyword evidence="9" id="KW-1185">Reference proteome</keyword>
<dbReference type="RefSeq" id="WP_168540323.1">
    <property type="nucleotide sequence ID" value="NZ_JAAWWP010000009.1"/>
</dbReference>
<reference evidence="8 9" key="1">
    <citation type="submission" date="2020-04" db="EMBL/GenBank/DDBJ databases">
        <title>Phylogenetic Diversity and Antibacterial Activity against Ralstonia solanacearum of Endophytic Actinomycete Isolated from Moss.</title>
        <authorList>
            <person name="Zhuang X."/>
        </authorList>
    </citation>
    <scope>NUCLEOTIDE SEQUENCE [LARGE SCALE GENOMIC DNA]</scope>
    <source>
        <strain evidence="8 9">LD120</strain>
    </source>
</reference>
<feature type="region of interest" description="Disordered" evidence="6">
    <location>
        <begin position="427"/>
        <end position="455"/>
    </location>
</feature>
<dbReference type="Gene3D" id="1.10.1200.10">
    <property type="entry name" value="ACP-like"/>
    <property type="match status" value="3"/>
</dbReference>
<name>A0ABX1H6L0_9ACTN</name>
<feature type="domain" description="Carrier" evidence="7">
    <location>
        <begin position="1406"/>
        <end position="1481"/>
    </location>
</feature>
<dbReference type="Gene3D" id="3.30.559.10">
    <property type="entry name" value="Chloramphenicol acetyltransferase-like domain"/>
    <property type="match status" value="4"/>
</dbReference>
<feature type="domain" description="Carrier" evidence="7">
    <location>
        <begin position="2476"/>
        <end position="2551"/>
    </location>
</feature>
<dbReference type="Gene3D" id="2.30.38.10">
    <property type="entry name" value="Luciferase, Domain 3"/>
    <property type="match status" value="2"/>
</dbReference>
<dbReference type="InterPro" id="IPR006162">
    <property type="entry name" value="Ppantetheine_attach_site"/>
</dbReference>
<evidence type="ECO:0000256" key="5">
    <source>
        <dbReference type="ARBA" id="ARBA00023194"/>
    </source>
</evidence>
<dbReference type="Gene3D" id="3.40.50.980">
    <property type="match status" value="4"/>
</dbReference>
<comment type="caution">
    <text evidence="8">The sequence shown here is derived from an EMBL/GenBank/DDBJ whole genome shotgun (WGS) entry which is preliminary data.</text>
</comment>
<evidence type="ECO:0000313" key="8">
    <source>
        <dbReference type="EMBL" id="NKI42874.1"/>
    </source>
</evidence>
<dbReference type="Pfam" id="PF00550">
    <property type="entry name" value="PP-binding"/>
    <property type="match status" value="3"/>
</dbReference>
<sequence>MPLSAAQLGVWYAQQIDAASPAYKIGEYLEIHGAIDVALFARAVRGVCEGVDSLWIRIAETSGGPRQSVETERGWTLPVVDVSGEADPRAAAESWMRRELARPVDLLGERLFTHALFTVSEEKFYWFQAYHHIVVDGYGFSLIARQVAEVYSDLLRGGPGDVSLPAFSELLEEDSRYRSSKDFTRDGEFWSSAFSDRPVPPRLAGRPEIRPRQVLRHTAYLDRDVVAGLRDVADKAGIRWSRLLIAAAAGYVHRGTGERDVILGLPALARVTELSRRIPAMMSNILPLRVSVSPDTALVDLAAEVSHRTREVLEHQRYRGEDLARGLALRDDIRRYVGPVINITTFDYDIRFGDCRTTAHNMSAGLTDDLSILLYDRPDPRGLRLDLDANPTLYSASDLVRHQQRFAELLSVMAADPHRKLGRVALTGTGGKRRAPQQAATSAEGTAGPDADEATAPTTLPELFQATAARHPSALALDGGGEQLTYAALNARANRLARRLVAEGAGPERIVALILPRSPELVVAQLAVAKAGAAYLSIEPGLPADRVRYLLADASPALLVSSAAVAAELVDDDVRSRLLLMDDAAGPARDDVPNPDGNGATDPKRSGAPDPHPHPDADLTDAERRAPLTPSAPAYVIYTSGSTGRPKAVVVTHAGIAGLAAAQLEHFALSAEARVLQFASPSFDASVMEALMAFAAGAALVVPPAGPLVGDALAEVLLRERVTHALIPPTVWASVTGTAFPRLRTLVVGGEPCPPELVETWAGRLRLVNAYGPTESTACVTMSAPLSPGAAPPLGHPLAHTGLYVLDPHLHPVDPGTSGELYVSGTGLARGYLGRAALTGERFVADPYGAPGARMYRTGDLVRRCPDGNLEFLGRADDQVKIRGFRIEPGEVEATLSRHPGVARAAVVARREESGERRLVAYVVPRAEDGTARDEGQEDRHVDEWRSIYESVYEGSAARGDRGFVTDFSGWNSSYDGRPLPVAQMEKWRAAAVEAIRALGPRRVLEIGVGSGLIVSQLAPECELYWGTDFSAAAVDAQRARVAGMPELAGRVEFSCRPAHDTTGLPADFDTVVVNSVAQYFPSADYLLDVVRKAVRLLRPGGRIFLGDIRNLRLLRTLHSAVELTRLETGADPAGVSARIDHALTVEKELLVDPDFFAGLVGTVEGVDGVDIRLKRGDYHNELTRYRYEVVLHKSPDRRLRSLREVPVRRWSELTGSGGSGGLDEIARLLERERPACLRLVGIPNGRLVQEAGAARELRVSGSVRAALGHLSGEEALAAAVDPEALHRLGAAQGYRVAATWSARGADDCFDAVLVSGAADREAPWTDTYLPAEGFTSAPLTNSPSSADAGGELVHALHSYAREQLPGYLVPAAFVPMRELPWTSSGKLDRRALPAPEAHSSGRSRAPRTAQEEMLCHLFAEVLGRQEVGLDDDFFALGGHSLLATRLLTRVRSALGLDLPIRVFFDTPTVAGLAGRLGTAAPARPALEPRPRPGDAQLSFAQQRLWFLHRLEGESSTYTLPLAFRLHGPLDVPALGAALEDVVTRHESLRTLFEEQDGDPRYRVLDPAAAAAALGLREVPTDEGALAEQLAEAAGEGFDLATGLPLRATLFRLGAQEHVLLLMLHHIAADGWSLGPLQRDLGTAYAARWQGGEPPWSPLRVQYADYADWQRELLGEEAAADSLVSSQLAYWREQLADVPAELPLPADHPRPARATYRGRTVPLGIDPALYARIRETARAHDVTEFMVVHAAVAALLTRTGSGTDIPIGSPVAGRTDEALDELVGFFVNTLVLRTDTSGDPSFAELLERVRAVDLAAYAHQDLPFERLVEAVRPARSLARQPLVQVMLAFQNTPSAGPELAGVRVEPQPVATDFAKFDLTFHLNARSGTAHDPAELSGSLEYSTDLFTARTAESLAARLVLLLRAATADPARRLSGLDLFTREERERLAAHRNPALPEAPSATLPELFAAQVRRAPGAVAVSQGDRTLGYAELDERANRLAHLLLDRGVGPETPVALLLERTPDLVVAVLAVLKAGGVYVPIDPGYPAERVSFILADARPACLIADTRPEQAPAPGVACLALDDPELRRQLESAPATDPARRISPRNGAYLIYTSGSTGTPKGVLVTHANVVRLFEASSAFAFGPEDVWTLFHSYAFDFSVWEMWGALRYGGRLVVVPRPVTRSAEAFLDLLVRERVTVLNQTPSAFHQLVAAGRENPRLERELALRAVVFGGEALDPARLAEWYERHADGGPALVNMYGITETTVHVTHRSLDAAQAVAGPSRIGVPLADLDTYVLDGALGQVPPGVPGELYVSGGGLARGYAARAALTAERFVADPFGPPGSRMYRTGDVVRRDSAGELEFLGRADDQVKLRGFRIELGEIEAVLRAAPGVEQAVATVREHGAGDRRLIAHVVLADGGRDTRGLRRHLAERLPGFMVPSAFAAVDAFPLTANGKLDREALPAPDAEPLAMGPRGRRPTATEEILCGLFAEILGVASVGADDDFFAHGGHSLLATRLVSRIRSVLGVELPIHRLFDAPSVSRLIPHLDTAGRARPALRPGPRPEAVPLSYAQQRLWFIHQLEGPTAAYHIPLGLRLTGQLDEAALSAALRDVAARHESLRTVFPAEGGRGRQLVLDTEEAYPRLETADVTEAELAGRTAEVARRGFDLSAQPPLRAALFRLSAREHVLVVVLHHIAADGWSLAPLARDLATAYEARCAGREPGWAALPVQYADYTRWQREVFGSEQDEDSLIGRQAAYWRAHLAGLPERLALPADFPRPAEAGHRGDTVSFTVGPELHERLRAVAARHHVTLFMVLQAGLAALLTRTGSGTDIPIGSPVAGRTDEALDELVGFFVNTLVLRTDTSGDPSFAELLERVRAVDLAAYAHQDLPFEQVVEMLNPERSLAQHSLFQVILALQNAPAARLRLPSLEAAPEPVGLAAAKFDLFFSLAERPDGSGEPGGLDGTVEYRTDLFRAGTVRALVHRYLRFLDAVTEDPGRALGSVDLVTEEERRRLLAAGTGGTCAVPEGTLAERFEAQAARTPDAPAVVAGTVAITYAELDARANRLAHWLIGAGVAPESPVALAMERTAEVVVAILAVLKAGGCYVPLDTRSPRGRTDRIVEQVGAALLLTDDPERHRHREHPARVVPLGELDLAAHPATAPRVPGHGARLACVMYTSGSTGVPRGVTVAQRDVLALAGDSCWQGGDHERVLMHSPHAFDASTYELWAPLLNGGTAVLLPPGEPDLAVLRRTITEGRVTALWLTAGMFALIAEESPECLDGLRQVWTGGDAVSPGAVRRVRARCPGLSVVDGYGPTEATTFATRHLLRPEDAEHTVPIGRPMDNMRAYVLDDRLRLVPPGVVGELYLAGTGVARGYLGRPAASAERFVADPFGGPAGRMYRTGDLARWNARDELEFRGRADDQVKLRGFRIELGEVERALSGTPGVGQAAAVVRQDGPGNKHLVAYVVPASGDGPPGAGSEAGERVGQWHEIYEQLYGQVAELTPGADFRGWNSSYDGNPIEPGQMREWQSATLDRIRALRPRRVLEIGVGTGLLLAGLAPDCEAYWGTDLSETVIGTLRRAIAQDPGLRDRVTLRAQPADVFTGLPTGFFDTVVINSVIQYFPGADYLTRVLRESVRLLAPGGAVFVGDVRNLRLQETFAGAVELARRGGPVDAEELRAAVRQAVAVENELLVDPSFFGEFADAAPVGCADVRIKRGHHHNELTRYRYDVVLHRAPAGGLRPAGSPGSVRWGREVADLATLSDRLSGQAGGLRVTRVPNARLAAEAEAAAVVAPGGPDAAAAPDPEAFWELGARLGHQVVASWSPDGDHGELDFLFLDAGESADAPVVACPPGEGSRAFARPRTNNPARLAEREALVRAVLDRAPSVLPDYMVPATVVVLDRLPLTRNGKVDRVALPATPAPRAAGDQDAGTPEEEKLCELFARVLGLPAVGVQDSFFDLGGDSIVSIQLVSRARDAGLTITPRDIFQHKTVAALAAVARSRTDRTAEAAGAGIGTVELLPVAHWLRERGGPVDEFEQNVLVRVPGGGDEAGLLAALQALLDRHDALRLRLGRDPWSLEVGPPGSVPARACVRRIDTGGWAESALRAAADEHVVRARGQLDPEQGQLVRAVWFDAGPLRSGLLLLVVHHLAVDAVSWRILLPDLAKAWAATAAGEEPSLAPVGTSLRQWARRLTEEAVHPDRVAELPLWRKALEAPDPLLTDRPLDPARDTGSRLQSLSLDLPTEVAAPLLTSVPGVFHARINEVLLTAFAQAVAESRGRADTGVLLDLEGHGREELDEETDLSRTVGWFTSIFPVRLDPGARGLTSGEAVNRVKEQLRALPDNGLGFGLLRHLNPGTGPGLARLPRPQLGFNYLGRLPVSDGADWTMVAEHGAASPPADLPAAHALEVNAYAHERDGGPVLTARWSWPAGLWSEAGVRSLAERWFERLGRLVAEAADPGAGSRTPSDLPLLSLSQEEIDMLETEWGTES</sequence>
<dbReference type="InterPro" id="IPR001242">
    <property type="entry name" value="Condensation_dom"/>
</dbReference>
<keyword evidence="5" id="KW-0045">Antibiotic biosynthesis</keyword>
<dbReference type="InterPro" id="IPR000873">
    <property type="entry name" value="AMP-dep_synth/lig_dom"/>
</dbReference>
<keyword evidence="3" id="KW-0597">Phosphoprotein</keyword>
<proteinExistence type="predicted"/>
<dbReference type="InterPro" id="IPR029063">
    <property type="entry name" value="SAM-dependent_MTases_sf"/>
</dbReference>
<dbReference type="PANTHER" id="PTHR45527:SF1">
    <property type="entry name" value="FATTY ACID SYNTHASE"/>
    <property type="match status" value="1"/>
</dbReference>
<dbReference type="NCBIfam" id="TIGR01733">
    <property type="entry name" value="AA-adenyl-dom"/>
    <property type="match status" value="3"/>
</dbReference>
<dbReference type="CDD" id="cd02440">
    <property type="entry name" value="AdoMet_MTases"/>
    <property type="match status" value="2"/>
</dbReference>
<keyword evidence="4" id="KW-0677">Repeat</keyword>
<dbReference type="CDD" id="cd17643">
    <property type="entry name" value="A_NRPS_Cytc1-like"/>
    <property type="match status" value="1"/>
</dbReference>
<dbReference type="Gene3D" id="3.30.300.30">
    <property type="match status" value="5"/>
</dbReference>
<dbReference type="Pfam" id="PF13193">
    <property type="entry name" value="AMP-binding_C"/>
    <property type="match status" value="2"/>
</dbReference>
<dbReference type="SUPFAM" id="SSF53335">
    <property type="entry name" value="S-adenosyl-L-methionine-dependent methyltransferases"/>
    <property type="match status" value="2"/>
</dbReference>